<evidence type="ECO:0000256" key="1">
    <source>
        <dbReference type="ARBA" id="ARBA00022741"/>
    </source>
</evidence>
<dbReference type="GO" id="GO:0003677">
    <property type="term" value="F:DNA binding"/>
    <property type="evidence" value="ECO:0007669"/>
    <property type="project" value="InterPro"/>
</dbReference>
<dbReference type="RefSeq" id="WP_222259722.1">
    <property type="nucleotide sequence ID" value="NZ_JAAXEB010000003.1"/>
</dbReference>
<evidence type="ECO:0000259" key="7">
    <source>
        <dbReference type="Pfam" id="PF13538"/>
    </source>
</evidence>
<evidence type="ECO:0000256" key="5">
    <source>
        <dbReference type="SAM" id="MobiDB-lite"/>
    </source>
</evidence>
<dbReference type="GO" id="GO:0005524">
    <property type="term" value="F:ATP binding"/>
    <property type="evidence" value="ECO:0007669"/>
    <property type="project" value="UniProtKB-KW"/>
</dbReference>
<dbReference type="InterPro" id="IPR000212">
    <property type="entry name" value="DNA_helicase_UvrD/REP"/>
</dbReference>
<dbReference type="SUPFAM" id="SSF52540">
    <property type="entry name" value="P-loop containing nucleoside triphosphate hydrolases"/>
    <property type="match status" value="1"/>
</dbReference>
<evidence type="ECO:0000256" key="3">
    <source>
        <dbReference type="ARBA" id="ARBA00022806"/>
    </source>
</evidence>
<dbReference type="GO" id="GO:0031297">
    <property type="term" value="P:replication fork processing"/>
    <property type="evidence" value="ECO:0007669"/>
    <property type="project" value="TreeGrafter"/>
</dbReference>
<feature type="region of interest" description="Disordered" evidence="5">
    <location>
        <begin position="103"/>
        <end position="129"/>
    </location>
</feature>
<keyword evidence="4" id="KW-0067">ATP-binding</keyword>
<keyword evidence="1" id="KW-0547">Nucleotide-binding</keyword>
<dbReference type="Pfam" id="PF13538">
    <property type="entry name" value="UvrD_C_2"/>
    <property type="match status" value="1"/>
</dbReference>
<dbReference type="Gene3D" id="3.40.50.300">
    <property type="entry name" value="P-loop containing nucleotide triphosphate hydrolases"/>
    <property type="match status" value="2"/>
</dbReference>
<keyword evidence="3 8" id="KW-0347">Helicase</keyword>
<dbReference type="PANTHER" id="PTHR11070:SF30">
    <property type="entry name" value="F-BOX DNA HELICASE 1"/>
    <property type="match status" value="1"/>
</dbReference>
<evidence type="ECO:0000313" key="8">
    <source>
        <dbReference type="EMBL" id="MBY5627950.1"/>
    </source>
</evidence>
<dbReference type="InterPro" id="IPR027785">
    <property type="entry name" value="UvrD-like_helicase_C"/>
</dbReference>
<evidence type="ECO:0000313" key="9">
    <source>
        <dbReference type="Proteomes" id="UP000825699"/>
    </source>
</evidence>
<dbReference type="InterPro" id="IPR014016">
    <property type="entry name" value="UvrD-like_ATP-bd"/>
</dbReference>
<name>A0AAJ1A6I8_RHILE</name>
<feature type="compositionally biased region" description="Pro residues" evidence="5">
    <location>
        <begin position="631"/>
        <end position="642"/>
    </location>
</feature>
<evidence type="ECO:0000259" key="6">
    <source>
        <dbReference type="Pfam" id="PF00580"/>
    </source>
</evidence>
<dbReference type="AlphaFoldDB" id="A0AAJ1A6I8"/>
<evidence type="ECO:0000256" key="2">
    <source>
        <dbReference type="ARBA" id="ARBA00022801"/>
    </source>
</evidence>
<feature type="region of interest" description="Disordered" evidence="5">
    <location>
        <begin position="605"/>
        <end position="650"/>
    </location>
</feature>
<dbReference type="GO" id="GO:0043138">
    <property type="term" value="F:3'-5' DNA helicase activity"/>
    <property type="evidence" value="ECO:0007669"/>
    <property type="project" value="TreeGrafter"/>
</dbReference>
<organism evidence="8 9">
    <name type="scientific">Rhizobium leguminosarum</name>
    <dbReference type="NCBI Taxonomy" id="384"/>
    <lineage>
        <taxon>Bacteria</taxon>
        <taxon>Pseudomonadati</taxon>
        <taxon>Pseudomonadota</taxon>
        <taxon>Alphaproteobacteria</taxon>
        <taxon>Hyphomicrobiales</taxon>
        <taxon>Rhizobiaceae</taxon>
        <taxon>Rhizobium/Agrobacterium group</taxon>
        <taxon>Rhizobium</taxon>
    </lineage>
</organism>
<dbReference type="GO" id="GO:0000724">
    <property type="term" value="P:double-strand break repair via homologous recombination"/>
    <property type="evidence" value="ECO:0007669"/>
    <property type="project" value="TreeGrafter"/>
</dbReference>
<dbReference type="Pfam" id="PF00580">
    <property type="entry name" value="UvrD-helicase"/>
    <property type="match status" value="1"/>
</dbReference>
<comment type="caution">
    <text evidence="8">The sequence shown here is derived from an EMBL/GenBank/DDBJ whole genome shotgun (WGS) entry which is preliminary data.</text>
</comment>
<proteinExistence type="predicted"/>
<gene>
    <name evidence="8" type="ORF">HFO42_07445</name>
</gene>
<dbReference type="Proteomes" id="UP000825699">
    <property type="component" value="Unassembled WGS sequence"/>
</dbReference>
<reference evidence="8" key="1">
    <citation type="submission" date="2020-04" db="EMBL/GenBank/DDBJ databases">
        <title>Global-level population genomics supports evidence of horizontal gene transfer on evolution of Rhizobia in Lentils.</title>
        <authorList>
            <person name="Gai Y."/>
            <person name="Cook D."/>
            <person name="Riely B."/>
        </authorList>
    </citation>
    <scope>NUCLEOTIDE SEQUENCE</scope>
    <source>
        <strain evidence="8">Derici101B</strain>
    </source>
</reference>
<accession>A0AAJ1A6I8</accession>
<feature type="domain" description="UvrD-like helicase C-terminal" evidence="7">
    <location>
        <begin position="533"/>
        <end position="587"/>
    </location>
</feature>
<evidence type="ECO:0000256" key="4">
    <source>
        <dbReference type="ARBA" id="ARBA00022840"/>
    </source>
</evidence>
<protein>
    <submittedName>
        <fullName evidence="8">ATP-dependent helicase</fullName>
    </submittedName>
</protein>
<dbReference type="EMBL" id="JAAXEP010000003">
    <property type="protein sequence ID" value="MBY5627950.1"/>
    <property type="molecule type" value="Genomic_DNA"/>
</dbReference>
<dbReference type="InterPro" id="IPR027417">
    <property type="entry name" value="P-loop_NTPase"/>
</dbReference>
<dbReference type="GO" id="GO:0016787">
    <property type="term" value="F:hydrolase activity"/>
    <property type="evidence" value="ECO:0007669"/>
    <property type="project" value="UniProtKB-KW"/>
</dbReference>
<dbReference type="PANTHER" id="PTHR11070">
    <property type="entry name" value="UVRD / RECB / PCRA DNA HELICASE FAMILY MEMBER"/>
    <property type="match status" value="1"/>
</dbReference>
<sequence length="666" mass="73948">MLANNQGSACKHRRYRYSARYFKEFDTVQRPFISKSFKELEEIFRKASRDKDHEFLRLLDHELTFRQKNQKTPALRKEVAESLAKAPVSQADLFAGAAPSPAKVRSAARPAAQHSRPASRRKPKFKPTDEQDAALQAFLKGNSLKINAFAGSGKTSTLQLLANATGLRGQYLAFNKSIVADAGEKFPETVDCSTSHSLAFRAAPSGYKRDIGKLTNRCTAKQLVEVLDIKRRRFGDKYAITPDSQGYLYLETVRRYAQSADEEIGPQHVPVLGAIRAAPEDVRQEVSSFALEGARHVWERMLSEQDPLPLGHDGYLKLWGLSRPIIAADYIMLDEAQDTNPVVLDILQRQRGQLIYVGDRYQQIYEWRGAVNAMESIDTDASTYLTTSFRFGDAIADLATKMLVKLGESQPVRGNPGLASRIGNTNPAAVLARTNATTISAVIDALDEGKKPHLVGDKSELMDMLRGVQSLKEEEPSTCPAFFGFKSWNEVVEFARTDEGAHLVTFVNLVEKRGEKQLMWALNRTVDEEKADLVISTGHKSKGREWKSVRLMDDFLRSSPGDNKGGTPDPAEMRLLYVALTRAKESLEVPEPILQFIERGIPPEREKVENARPRAAAPARTPTSSPQSRAPAPPRPPPPPAPVVASPAPVDRRLARKGILGWLFGK</sequence>
<feature type="compositionally biased region" description="Low complexity" evidence="5">
    <location>
        <begin position="613"/>
        <end position="630"/>
    </location>
</feature>
<feature type="domain" description="UvrD-like helicase ATP-binding" evidence="6">
    <location>
        <begin position="329"/>
        <end position="372"/>
    </location>
</feature>
<keyword evidence="2" id="KW-0378">Hydrolase</keyword>